<protein>
    <submittedName>
        <fullName evidence="2">Uncharacterized protein</fullName>
    </submittedName>
</protein>
<name>A0ABX0YTZ6_STRTL</name>
<feature type="compositionally biased region" description="Low complexity" evidence="1">
    <location>
        <begin position="301"/>
        <end position="320"/>
    </location>
</feature>
<comment type="caution">
    <text evidence="2">The sequence shown here is derived from an EMBL/GenBank/DDBJ whole genome shotgun (WGS) entry which is preliminary data.</text>
</comment>
<sequence>MADTPQGGLPGWAEGLGQEINESGGLDNYLLAQQEQYERLARRQDRTGVESQQEWDTDDRDFVQSAGRRDSGDWLSYASVPSARASRVSNPWGLPGDHSAERIMAFQGALDKLTANASTSGAPPHDHSARQEPFWDVPLRPQYRLAEETNARTSVPESTDSSARKRFGAVLDKAKALAVPVLRYIANNPRGAMMVGAGVGLAIGAPAGLVGAFAGAGLGATVGRLTAEGARLALKALDRQPDAPSRASAVASTVPRLAPDRGAEGQRTRREQEPAVRRRAASASSAAQSYTRAEVASLSIRGSRQAAGSGRGNTNSSGTAAITRAVGSQAYTASARTGRGPRR</sequence>
<evidence type="ECO:0000256" key="1">
    <source>
        <dbReference type="SAM" id="MobiDB-lite"/>
    </source>
</evidence>
<feature type="compositionally biased region" description="Basic and acidic residues" evidence="1">
    <location>
        <begin position="258"/>
        <end position="276"/>
    </location>
</feature>
<dbReference type="EMBL" id="JAATEL010000008">
    <property type="protein sequence ID" value="NJP14543.1"/>
    <property type="molecule type" value="Genomic_DNA"/>
</dbReference>
<feature type="region of interest" description="Disordered" evidence="1">
    <location>
        <begin position="240"/>
        <end position="343"/>
    </location>
</feature>
<feature type="compositionally biased region" description="Low complexity" evidence="1">
    <location>
        <begin position="281"/>
        <end position="293"/>
    </location>
</feature>
<keyword evidence="3" id="KW-1185">Reference proteome</keyword>
<proteinExistence type="predicted"/>
<evidence type="ECO:0000313" key="2">
    <source>
        <dbReference type="EMBL" id="NJP14543.1"/>
    </source>
</evidence>
<dbReference type="RefSeq" id="WP_168131375.1">
    <property type="nucleotide sequence ID" value="NZ_BMVZ01000009.1"/>
</dbReference>
<accession>A0ABX0YTZ6</accession>
<dbReference type="Proteomes" id="UP000635996">
    <property type="component" value="Unassembled WGS sequence"/>
</dbReference>
<reference evidence="2 3" key="1">
    <citation type="submission" date="2020-03" db="EMBL/GenBank/DDBJ databases">
        <title>WGS of actinomycetes isolated from Thailand.</title>
        <authorList>
            <person name="Thawai C."/>
        </authorList>
    </citation>
    <scope>NUCLEOTIDE SEQUENCE [LARGE SCALE GENOMIC DNA]</scope>
    <source>
        <strain evidence="2 3">NBRC 13905</strain>
    </source>
</reference>
<gene>
    <name evidence="2" type="ORF">HCJ95_09600</name>
</gene>
<organism evidence="2 3">
    <name type="scientific">Streptomyces thermoviolaceus subsp. thermoviolaceus</name>
    <dbReference type="NCBI Taxonomy" id="66860"/>
    <lineage>
        <taxon>Bacteria</taxon>
        <taxon>Bacillati</taxon>
        <taxon>Actinomycetota</taxon>
        <taxon>Actinomycetes</taxon>
        <taxon>Kitasatosporales</taxon>
        <taxon>Streptomycetaceae</taxon>
        <taxon>Streptomyces</taxon>
    </lineage>
</organism>
<feature type="region of interest" description="Disordered" evidence="1">
    <location>
        <begin position="41"/>
        <end position="67"/>
    </location>
</feature>
<evidence type="ECO:0000313" key="3">
    <source>
        <dbReference type="Proteomes" id="UP000635996"/>
    </source>
</evidence>